<feature type="transmembrane region" description="Helical" evidence="6">
    <location>
        <begin position="164"/>
        <end position="184"/>
    </location>
</feature>
<evidence type="ECO:0000256" key="3">
    <source>
        <dbReference type="ARBA" id="ARBA00022989"/>
    </source>
</evidence>
<keyword evidence="9" id="KW-1185">Reference proteome</keyword>
<protein>
    <recommendedName>
        <fullName evidence="7">Ferric oxidoreductase domain-containing protein</fullName>
    </recommendedName>
</protein>
<evidence type="ECO:0000256" key="1">
    <source>
        <dbReference type="ARBA" id="ARBA00004141"/>
    </source>
</evidence>
<dbReference type="AlphaFoldDB" id="A0A1L9V4G7"/>
<dbReference type="STRING" id="1160497.A0A1L9V4G7"/>
<proteinExistence type="predicted"/>
<dbReference type="InterPro" id="IPR013130">
    <property type="entry name" value="Fe3_Rdtase_TM_dom"/>
</dbReference>
<name>A0A1L9V4G7_ASPGL</name>
<dbReference type="GeneID" id="34461491"/>
<feature type="transmembrane region" description="Helical" evidence="6">
    <location>
        <begin position="247"/>
        <end position="267"/>
    </location>
</feature>
<evidence type="ECO:0000256" key="5">
    <source>
        <dbReference type="ARBA" id="ARBA00023136"/>
    </source>
</evidence>
<keyword evidence="4" id="KW-0406">Ion transport</keyword>
<keyword evidence="2 6" id="KW-0812">Transmembrane</keyword>
<keyword evidence="5 6" id="KW-0472">Membrane</keyword>
<evidence type="ECO:0000313" key="8">
    <source>
        <dbReference type="EMBL" id="OJJ78732.1"/>
    </source>
</evidence>
<evidence type="ECO:0000256" key="4">
    <source>
        <dbReference type="ARBA" id="ARBA00023065"/>
    </source>
</evidence>
<sequence>MSLTWPWHFTPVSAPDKQQRRELLDLRGYVAQFSVLVVICAIRIYQSYFKATEGAVKQRSRRRDQPWWDRPPFPGWTETRKQYAVCLIWLGWLLGLSALKTGDDYLHLTKALGQIGMSQLPMQVLLSPALYLSTSKPGAPSIISSLTSLPQPFLNPYHRICGRLVLAPLLLGHAVLYFGFFLQSASPRPEFSSLLAKRLRDPDVQWGIGAVWSAVLVIFVLIRPFVGVRRGLSIWPAGASAKGKRQRFYIAHVALVGVFCLAAYAHVAQAQAFVLETVGCFGINVVWSLWCC</sequence>
<dbReference type="Proteomes" id="UP000184300">
    <property type="component" value="Unassembled WGS sequence"/>
</dbReference>
<feature type="transmembrane region" description="Helical" evidence="6">
    <location>
        <begin position="273"/>
        <end position="291"/>
    </location>
</feature>
<dbReference type="Pfam" id="PF01794">
    <property type="entry name" value="Ferric_reduct"/>
    <property type="match status" value="1"/>
</dbReference>
<dbReference type="GO" id="GO:0006811">
    <property type="term" value="P:monoatomic ion transport"/>
    <property type="evidence" value="ECO:0007669"/>
    <property type="project" value="UniProtKB-KW"/>
</dbReference>
<evidence type="ECO:0000256" key="2">
    <source>
        <dbReference type="ARBA" id="ARBA00022692"/>
    </source>
</evidence>
<feature type="transmembrane region" description="Helical" evidence="6">
    <location>
        <begin position="204"/>
        <end position="226"/>
    </location>
</feature>
<dbReference type="GO" id="GO:0016020">
    <property type="term" value="C:membrane"/>
    <property type="evidence" value="ECO:0007669"/>
    <property type="project" value="UniProtKB-SubCell"/>
</dbReference>
<dbReference type="VEuPathDB" id="FungiDB:ASPGLDRAFT_40513"/>
<comment type="subcellular location">
    <subcellularLocation>
        <location evidence="1">Membrane</location>
        <topology evidence="1">Multi-pass membrane protein</topology>
    </subcellularLocation>
</comment>
<keyword evidence="3 6" id="KW-1133">Transmembrane helix</keyword>
<reference evidence="9" key="1">
    <citation type="journal article" date="2017" name="Genome Biol.">
        <title>Comparative genomics reveals high biological diversity and specific adaptations in the industrially and medically important fungal genus Aspergillus.</title>
        <authorList>
            <person name="de Vries R.P."/>
            <person name="Riley R."/>
            <person name="Wiebenga A."/>
            <person name="Aguilar-Osorio G."/>
            <person name="Amillis S."/>
            <person name="Uchima C.A."/>
            <person name="Anderluh G."/>
            <person name="Asadollahi M."/>
            <person name="Askin M."/>
            <person name="Barry K."/>
            <person name="Battaglia E."/>
            <person name="Bayram O."/>
            <person name="Benocci T."/>
            <person name="Braus-Stromeyer S.A."/>
            <person name="Caldana C."/>
            <person name="Canovas D."/>
            <person name="Cerqueira G.C."/>
            <person name="Chen F."/>
            <person name="Chen W."/>
            <person name="Choi C."/>
            <person name="Clum A."/>
            <person name="Dos Santos R.A."/>
            <person name="Damasio A.R."/>
            <person name="Diallinas G."/>
            <person name="Emri T."/>
            <person name="Fekete E."/>
            <person name="Flipphi M."/>
            <person name="Freyberg S."/>
            <person name="Gallo A."/>
            <person name="Gournas C."/>
            <person name="Habgood R."/>
            <person name="Hainaut M."/>
            <person name="Harispe M.L."/>
            <person name="Henrissat B."/>
            <person name="Hilden K.S."/>
            <person name="Hope R."/>
            <person name="Hossain A."/>
            <person name="Karabika E."/>
            <person name="Karaffa L."/>
            <person name="Karanyi Z."/>
            <person name="Krasevec N."/>
            <person name="Kuo A."/>
            <person name="Kusch H."/>
            <person name="LaButti K."/>
            <person name="Lagendijk E.L."/>
            <person name="Lapidus A."/>
            <person name="Levasseur A."/>
            <person name="Lindquist E."/>
            <person name="Lipzen A."/>
            <person name="Logrieco A.F."/>
            <person name="MacCabe A."/>
            <person name="Maekelae M.R."/>
            <person name="Malavazi I."/>
            <person name="Melin P."/>
            <person name="Meyer V."/>
            <person name="Mielnichuk N."/>
            <person name="Miskei M."/>
            <person name="Molnar A.P."/>
            <person name="Mule G."/>
            <person name="Ngan C.Y."/>
            <person name="Orejas M."/>
            <person name="Orosz E."/>
            <person name="Ouedraogo J.P."/>
            <person name="Overkamp K.M."/>
            <person name="Park H.-S."/>
            <person name="Perrone G."/>
            <person name="Piumi F."/>
            <person name="Punt P.J."/>
            <person name="Ram A.F."/>
            <person name="Ramon A."/>
            <person name="Rauscher S."/>
            <person name="Record E."/>
            <person name="Riano-Pachon D.M."/>
            <person name="Robert V."/>
            <person name="Roehrig J."/>
            <person name="Ruller R."/>
            <person name="Salamov A."/>
            <person name="Salih N.S."/>
            <person name="Samson R.A."/>
            <person name="Sandor E."/>
            <person name="Sanguinetti M."/>
            <person name="Schuetze T."/>
            <person name="Sepcic K."/>
            <person name="Shelest E."/>
            <person name="Sherlock G."/>
            <person name="Sophianopoulou V."/>
            <person name="Squina F.M."/>
            <person name="Sun H."/>
            <person name="Susca A."/>
            <person name="Todd R.B."/>
            <person name="Tsang A."/>
            <person name="Unkles S.E."/>
            <person name="van de Wiele N."/>
            <person name="van Rossen-Uffink D."/>
            <person name="Oliveira J.V."/>
            <person name="Vesth T.C."/>
            <person name="Visser J."/>
            <person name="Yu J.-H."/>
            <person name="Zhou M."/>
            <person name="Andersen M.R."/>
            <person name="Archer D.B."/>
            <person name="Baker S.E."/>
            <person name="Benoit I."/>
            <person name="Brakhage A.A."/>
            <person name="Braus G.H."/>
            <person name="Fischer R."/>
            <person name="Frisvad J.C."/>
            <person name="Goldman G.H."/>
            <person name="Houbraken J."/>
            <person name="Oakley B."/>
            <person name="Pocsi I."/>
            <person name="Scazzocchio C."/>
            <person name="Seiboth B."/>
            <person name="vanKuyk P.A."/>
            <person name="Wortman J."/>
            <person name="Dyer P.S."/>
            <person name="Grigoriev I.V."/>
        </authorList>
    </citation>
    <scope>NUCLEOTIDE SEQUENCE [LARGE SCALE GENOMIC DNA]</scope>
    <source>
        <strain evidence="9">CBS 516.65</strain>
    </source>
</reference>
<evidence type="ECO:0000256" key="6">
    <source>
        <dbReference type="SAM" id="Phobius"/>
    </source>
</evidence>
<evidence type="ECO:0000313" key="9">
    <source>
        <dbReference type="Proteomes" id="UP000184300"/>
    </source>
</evidence>
<dbReference type="OrthoDB" id="10006946at2759"/>
<organism evidence="8 9">
    <name type="scientific">Aspergillus glaucus CBS 516.65</name>
    <dbReference type="NCBI Taxonomy" id="1160497"/>
    <lineage>
        <taxon>Eukaryota</taxon>
        <taxon>Fungi</taxon>
        <taxon>Dikarya</taxon>
        <taxon>Ascomycota</taxon>
        <taxon>Pezizomycotina</taxon>
        <taxon>Eurotiomycetes</taxon>
        <taxon>Eurotiomycetidae</taxon>
        <taxon>Eurotiales</taxon>
        <taxon>Aspergillaceae</taxon>
        <taxon>Aspergillus</taxon>
        <taxon>Aspergillus subgen. Aspergillus</taxon>
    </lineage>
</organism>
<dbReference type="EMBL" id="KV878928">
    <property type="protein sequence ID" value="OJJ78732.1"/>
    <property type="molecule type" value="Genomic_DNA"/>
</dbReference>
<dbReference type="RefSeq" id="XP_022395430.1">
    <property type="nucleotide sequence ID" value="XM_022545230.1"/>
</dbReference>
<gene>
    <name evidence="8" type="ORF">ASPGLDRAFT_40513</name>
</gene>
<keyword evidence="4" id="KW-0813">Transport</keyword>
<accession>A0A1L9V4G7</accession>
<dbReference type="GO" id="GO:0016491">
    <property type="term" value="F:oxidoreductase activity"/>
    <property type="evidence" value="ECO:0007669"/>
    <property type="project" value="UniProtKB-ARBA"/>
</dbReference>
<evidence type="ECO:0000259" key="7">
    <source>
        <dbReference type="Pfam" id="PF01794"/>
    </source>
</evidence>
<feature type="transmembrane region" description="Helical" evidence="6">
    <location>
        <begin position="26"/>
        <end position="45"/>
    </location>
</feature>
<feature type="domain" description="Ferric oxidoreductase" evidence="7">
    <location>
        <begin position="113"/>
        <end position="262"/>
    </location>
</feature>